<dbReference type="InParanoid" id="B9H0X0"/>
<keyword evidence="3" id="KW-1185">Reference proteome</keyword>
<dbReference type="Gene3D" id="1.10.630.10">
    <property type="entry name" value="Cytochrome P450"/>
    <property type="match status" value="1"/>
</dbReference>
<dbReference type="Proteomes" id="UP000006729">
    <property type="component" value="Chromosome 4"/>
</dbReference>
<dbReference type="GO" id="GO:0016705">
    <property type="term" value="F:oxidoreductase activity, acting on paired donors, with incorporation or reduction of molecular oxygen"/>
    <property type="evidence" value="ECO:0007669"/>
    <property type="project" value="InterPro"/>
</dbReference>
<dbReference type="PANTHER" id="PTHR47945">
    <property type="entry name" value="CYTOCHROME P450 84A1-RELATED"/>
    <property type="match status" value="1"/>
</dbReference>
<name>B9H0X0_POPTR</name>
<dbReference type="GO" id="GO:0020037">
    <property type="term" value="F:heme binding"/>
    <property type="evidence" value="ECO:0007669"/>
    <property type="project" value="InterPro"/>
</dbReference>
<reference evidence="2 3" key="1">
    <citation type="journal article" date="2006" name="Science">
        <title>The genome of black cottonwood, Populus trichocarpa (Torr. &amp; Gray).</title>
        <authorList>
            <person name="Tuskan G.A."/>
            <person name="Difazio S."/>
            <person name="Jansson S."/>
            <person name="Bohlmann J."/>
            <person name="Grigoriev I."/>
            <person name="Hellsten U."/>
            <person name="Putnam N."/>
            <person name="Ralph S."/>
            <person name="Rombauts S."/>
            <person name="Salamov A."/>
            <person name="Schein J."/>
            <person name="Sterck L."/>
            <person name="Aerts A."/>
            <person name="Bhalerao R.R."/>
            <person name="Bhalerao R.P."/>
            <person name="Blaudez D."/>
            <person name="Boerjan W."/>
            <person name="Brun A."/>
            <person name="Brunner A."/>
            <person name="Busov V."/>
            <person name="Campbell M."/>
            <person name="Carlson J."/>
            <person name="Chalot M."/>
            <person name="Chapman J."/>
            <person name="Chen G.L."/>
            <person name="Cooper D."/>
            <person name="Coutinho P.M."/>
            <person name="Couturier J."/>
            <person name="Covert S."/>
            <person name="Cronk Q."/>
            <person name="Cunningham R."/>
            <person name="Davis J."/>
            <person name="Degroeve S."/>
            <person name="Dejardin A."/>
            <person name="Depamphilis C."/>
            <person name="Detter J."/>
            <person name="Dirks B."/>
            <person name="Dubchak I."/>
            <person name="Duplessis S."/>
            <person name="Ehlting J."/>
            <person name="Ellis B."/>
            <person name="Gendler K."/>
            <person name="Goodstein D."/>
            <person name="Gribskov M."/>
            <person name="Grimwood J."/>
            <person name="Groover A."/>
            <person name="Gunter L."/>
            <person name="Hamberger B."/>
            <person name="Heinze B."/>
            <person name="Helariutta Y."/>
            <person name="Henrissat B."/>
            <person name="Holligan D."/>
            <person name="Holt R."/>
            <person name="Huang W."/>
            <person name="Islam-Faridi N."/>
            <person name="Jones S."/>
            <person name="Jones-Rhoades M."/>
            <person name="Jorgensen R."/>
            <person name="Joshi C."/>
            <person name="Kangasjarvi J."/>
            <person name="Karlsson J."/>
            <person name="Kelleher C."/>
            <person name="Kirkpatrick R."/>
            <person name="Kirst M."/>
            <person name="Kohler A."/>
            <person name="Kalluri U."/>
            <person name="Larimer F."/>
            <person name="Leebens-Mack J."/>
            <person name="Leple J.C."/>
            <person name="Locascio P."/>
            <person name="Lou Y."/>
            <person name="Lucas S."/>
            <person name="Martin F."/>
            <person name="Montanini B."/>
            <person name="Napoli C."/>
            <person name="Nelson D.R."/>
            <person name="Nelson C."/>
            <person name="Nieminen K."/>
            <person name="Nilsson O."/>
            <person name="Pereda V."/>
            <person name="Peter G."/>
            <person name="Philippe R."/>
            <person name="Pilate G."/>
            <person name="Poliakov A."/>
            <person name="Razumovskaya J."/>
            <person name="Richardson P."/>
            <person name="Rinaldi C."/>
            <person name="Ritland K."/>
            <person name="Rouze P."/>
            <person name="Ryaboy D."/>
            <person name="Schmutz J."/>
            <person name="Schrader J."/>
            <person name="Segerman B."/>
            <person name="Shin H."/>
            <person name="Siddiqui A."/>
            <person name="Sterky F."/>
            <person name="Terry A."/>
            <person name="Tsai C.J."/>
            <person name="Uberbacher E."/>
            <person name="Unneberg P."/>
            <person name="Vahala J."/>
            <person name="Wall K."/>
            <person name="Wessler S."/>
            <person name="Yang G."/>
            <person name="Yin T."/>
            <person name="Douglas C."/>
            <person name="Marra M."/>
            <person name="Sandberg G."/>
            <person name="Van de Peer Y."/>
            <person name="Rokhsar D."/>
        </authorList>
    </citation>
    <scope>NUCLEOTIDE SEQUENCE [LARGE SCALE GENOMIC DNA]</scope>
    <source>
        <strain evidence="3">cv. Nisqually</strain>
    </source>
</reference>
<evidence type="ECO:0000313" key="2">
    <source>
        <dbReference type="EMBL" id="PNT41548.1"/>
    </source>
</evidence>
<protein>
    <recommendedName>
        <fullName evidence="4">Cytochrome P450</fullName>
    </recommendedName>
</protein>
<dbReference type="SUPFAM" id="SSF48264">
    <property type="entry name" value="Cytochrome P450"/>
    <property type="match status" value="1"/>
</dbReference>
<dbReference type="HOGENOM" id="CLU_001570_4_0_1"/>
<keyword evidence="1" id="KW-0472">Membrane</keyword>
<dbReference type="GO" id="GO:0005506">
    <property type="term" value="F:iron ion binding"/>
    <property type="evidence" value="ECO:0007669"/>
    <property type="project" value="InterPro"/>
</dbReference>
<organism evidence="2 3">
    <name type="scientific">Populus trichocarpa</name>
    <name type="common">Western balsam poplar</name>
    <name type="synonym">Populus balsamifera subsp. trichocarpa</name>
    <dbReference type="NCBI Taxonomy" id="3694"/>
    <lineage>
        <taxon>Eukaryota</taxon>
        <taxon>Viridiplantae</taxon>
        <taxon>Streptophyta</taxon>
        <taxon>Embryophyta</taxon>
        <taxon>Tracheophyta</taxon>
        <taxon>Spermatophyta</taxon>
        <taxon>Magnoliopsida</taxon>
        <taxon>eudicotyledons</taxon>
        <taxon>Gunneridae</taxon>
        <taxon>Pentapetalae</taxon>
        <taxon>rosids</taxon>
        <taxon>fabids</taxon>
        <taxon>Malpighiales</taxon>
        <taxon>Salicaceae</taxon>
        <taxon>Saliceae</taxon>
        <taxon>Populus</taxon>
    </lineage>
</organism>
<proteinExistence type="predicted"/>
<dbReference type="AlphaFoldDB" id="B9H0X0"/>
<accession>B9H0X0</accession>
<dbReference type="InterPro" id="IPR002401">
    <property type="entry name" value="Cyt_P450_E_grp-I"/>
</dbReference>
<dbReference type="InterPro" id="IPR001128">
    <property type="entry name" value="Cyt_P450"/>
</dbReference>
<dbReference type="Pfam" id="PF00067">
    <property type="entry name" value="p450"/>
    <property type="match status" value="2"/>
</dbReference>
<evidence type="ECO:0008006" key="4">
    <source>
        <dbReference type="Google" id="ProtNLM"/>
    </source>
</evidence>
<dbReference type="InterPro" id="IPR036396">
    <property type="entry name" value="Cyt_P450_sf"/>
</dbReference>
<dbReference type="PRINTS" id="PR00463">
    <property type="entry name" value="EP450I"/>
</dbReference>
<evidence type="ECO:0000313" key="3">
    <source>
        <dbReference type="Proteomes" id="UP000006729"/>
    </source>
</evidence>
<evidence type="ECO:0000256" key="1">
    <source>
        <dbReference type="SAM" id="Phobius"/>
    </source>
</evidence>
<dbReference type="EMBL" id="CM009293">
    <property type="protein sequence ID" value="PNT41548.1"/>
    <property type="molecule type" value="Genomic_DNA"/>
</dbReference>
<dbReference type="eggNOG" id="KOG0156">
    <property type="taxonomic scope" value="Eukaryota"/>
</dbReference>
<dbReference type="InterPro" id="IPR053062">
    <property type="entry name" value="CYP450_84A"/>
</dbReference>
<feature type="transmembrane region" description="Helical" evidence="1">
    <location>
        <begin position="12"/>
        <end position="30"/>
    </location>
</feature>
<dbReference type="GO" id="GO:0004497">
    <property type="term" value="F:monooxygenase activity"/>
    <property type="evidence" value="ECO:0000318"/>
    <property type="project" value="GO_Central"/>
</dbReference>
<keyword evidence="1" id="KW-0812">Transmembrane</keyword>
<sequence length="424" mass="48087">MDSLQSLQISPMLFFILVSLSVSIIVLIPMRKKLPYPPGPRGYPIIGNMGMMDQLTHRGLARLSRQYGGLCHLQMRGLHVVVVSTPEIAREVLQVQDIVFANRPANVAIVYLTYDRADLGCANYGSFWCQMRKVCVMKLFSRKRAESWASVRDEVEFIIRQVLKKTGEPVNIGELVLLLAHLQMKGQEEFVSILQEFSKLFGAYNVADFFPWLGWIHARDFNKRLAKAGNPEDGQGPKFVNYFGSLDGFIETIIDEHLIKKKTSESLNSKDENEEVDTDMVDELLAFYSEDASKNNFDESKSTIKFNKDNIKALIMDVMFGGTETVASAIERAVAELMKSPDDLKRVQQELEDVVGFNRKKPYVSTLQSLSSYMKQLKIYTILNGYRVPARSRVMINAWAIGRDPNARAVRLVAVPTYRLNCSF</sequence>
<gene>
    <name evidence="2" type="ORF">POPTR_004G161600</name>
</gene>
<dbReference type="STRING" id="3694.B9H0X0"/>
<dbReference type="PANTHER" id="PTHR47945:SF6">
    <property type="entry name" value="FERULATE 5-HYDROXYLASE"/>
    <property type="match status" value="1"/>
</dbReference>
<keyword evidence="1" id="KW-1133">Transmembrane helix</keyword>